<evidence type="ECO:0000256" key="1">
    <source>
        <dbReference type="SAM" id="MobiDB-lite"/>
    </source>
</evidence>
<keyword evidence="3" id="KW-1185">Reference proteome</keyword>
<gene>
    <name evidence="2" type="ORF">J437_LFUL002765</name>
</gene>
<dbReference type="EMBL" id="KZ308141">
    <property type="protein sequence ID" value="KAG8222708.1"/>
    <property type="molecule type" value="Genomic_DNA"/>
</dbReference>
<dbReference type="InterPro" id="IPR052384">
    <property type="entry name" value="TMTC_O-mannosyltransferase"/>
</dbReference>
<dbReference type="GO" id="GO:0005789">
    <property type="term" value="C:endoplasmic reticulum membrane"/>
    <property type="evidence" value="ECO:0007669"/>
    <property type="project" value="TreeGrafter"/>
</dbReference>
<comment type="caution">
    <text evidence="2">The sequence shown here is derived from an EMBL/GenBank/DDBJ whole genome shotgun (WGS) entry which is preliminary data.</text>
</comment>
<dbReference type="PANTHER" id="PTHR44216">
    <property type="entry name" value="PROTEIN O-MANNOSYL-TRANSFERASE TMTC2"/>
    <property type="match status" value="1"/>
</dbReference>
<accession>A0A8K0NUU1</accession>
<dbReference type="PANTHER" id="PTHR44216:SF3">
    <property type="entry name" value="PROTEIN O-MANNOSYL-TRANSFERASE TMTC2"/>
    <property type="match status" value="1"/>
</dbReference>
<evidence type="ECO:0000313" key="3">
    <source>
        <dbReference type="Proteomes" id="UP000792457"/>
    </source>
</evidence>
<reference evidence="2" key="2">
    <citation type="submission" date="2017-10" db="EMBL/GenBank/DDBJ databases">
        <title>Ladona fulva Genome sequencing and assembly.</title>
        <authorList>
            <person name="Murali S."/>
            <person name="Richards S."/>
            <person name="Bandaranaike D."/>
            <person name="Bellair M."/>
            <person name="Blankenburg K."/>
            <person name="Chao H."/>
            <person name="Dinh H."/>
            <person name="Doddapaneni H."/>
            <person name="Dugan-Rocha S."/>
            <person name="Elkadiri S."/>
            <person name="Gnanaolivu R."/>
            <person name="Hernandez B."/>
            <person name="Skinner E."/>
            <person name="Javaid M."/>
            <person name="Lee S."/>
            <person name="Li M."/>
            <person name="Ming W."/>
            <person name="Munidasa M."/>
            <person name="Muniz J."/>
            <person name="Nguyen L."/>
            <person name="Hughes D."/>
            <person name="Osuji N."/>
            <person name="Pu L.-L."/>
            <person name="Puazo M."/>
            <person name="Qu C."/>
            <person name="Quiroz J."/>
            <person name="Raj R."/>
            <person name="Weissenberger G."/>
            <person name="Xin Y."/>
            <person name="Zou X."/>
            <person name="Han Y."/>
            <person name="Worley K."/>
            <person name="Muzny D."/>
            <person name="Gibbs R."/>
        </authorList>
    </citation>
    <scope>NUCLEOTIDE SEQUENCE</scope>
    <source>
        <strain evidence="2">Sampled in the wild</strain>
    </source>
</reference>
<feature type="non-terminal residue" evidence="2">
    <location>
        <position position="1"/>
    </location>
</feature>
<feature type="region of interest" description="Disordered" evidence="1">
    <location>
        <begin position="189"/>
        <end position="217"/>
    </location>
</feature>
<dbReference type="OrthoDB" id="1658288at2759"/>
<feature type="region of interest" description="Disordered" evidence="1">
    <location>
        <begin position="113"/>
        <end position="135"/>
    </location>
</feature>
<dbReference type="GO" id="GO:0035269">
    <property type="term" value="P:protein O-linked glycosylation via mannose"/>
    <property type="evidence" value="ECO:0007669"/>
    <property type="project" value="TreeGrafter"/>
</dbReference>
<protein>
    <submittedName>
        <fullName evidence="2">Uncharacterized protein</fullName>
    </submittedName>
</protein>
<dbReference type="GO" id="GO:0000030">
    <property type="term" value="F:mannosyltransferase activity"/>
    <property type="evidence" value="ECO:0007669"/>
    <property type="project" value="TreeGrafter"/>
</dbReference>
<dbReference type="AlphaFoldDB" id="A0A8K0NUU1"/>
<reference evidence="2" key="1">
    <citation type="submission" date="2013-04" db="EMBL/GenBank/DDBJ databases">
        <authorList>
            <person name="Qu J."/>
            <person name="Murali S.C."/>
            <person name="Bandaranaike D."/>
            <person name="Bellair M."/>
            <person name="Blankenburg K."/>
            <person name="Chao H."/>
            <person name="Dinh H."/>
            <person name="Doddapaneni H."/>
            <person name="Downs B."/>
            <person name="Dugan-Rocha S."/>
            <person name="Elkadiri S."/>
            <person name="Gnanaolivu R.D."/>
            <person name="Hernandez B."/>
            <person name="Javaid M."/>
            <person name="Jayaseelan J.C."/>
            <person name="Lee S."/>
            <person name="Li M."/>
            <person name="Ming W."/>
            <person name="Munidasa M."/>
            <person name="Muniz J."/>
            <person name="Nguyen L."/>
            <person name="Ongeri F."/>
            <person name="Osuji N."/>
            <person name="Pu L.-L."/>
            <person name="Puazo M."/>
            <person name="Qu C."/>
            <person name="Quiroz J."/>
            <person name="Raj R."/>
            <person name="Weissenberger G."/>
            <person name="Xin Y."/>
            <person name="Zou X."/>
            <person name="Han Y."/>
            <person name="Richards S."/>
            <person name="Worley K."/>
            <person name="Muzny D."/>
            <person name="Gibbs R."/>
        </authorList>
    </citation>
    <scope>NUCLEOTIDE SEQUENCE</scope>
    <source>
        <strain evidence="2">Sampled in the wild</strain>
    </source>
</reference>
<proteinExistence type="predicted"/>
<organism evidence="2 3">
    <name type="scientific">Ladona fulva</name>
    <name type="common">Scarce chaser dragonfly</name>
    <name type="synonym">Libellula fulva</name>
    <dbReference type="NCBI Taxonomy" id="123851"/>
    <lineage>
        <taxon>Eukaryota</taxon>
        <taxon>Metazoa</taxon>
        <taxon>Ecdysozoa</taxon>
        <taxon>Arthropoda</taxon>
        <taxon>Hexapoda</taxon>
        <taxon>Insecta</taxon>
        <taxon>Pterygota</taxon>
        <taxon>Palaeoptera</taxon>
        <taxon>Odonata</taxon>
        <taxon>Epiprocta</taxon>
        <taxon>Anisoptera</taxon>
        <taxon>Libelluloidea</taxon>
        <taxon>Libellulidae</taxon>
        <taxon>Ladona</taxon>
    </lineage>
</organism>
<name>A0A8K0NUU1_LADFU</name>
<evidence type="ECO:0000313" key="2">
    <source>
        <dbReference type="EMBL" id="KAG8222708.1"/>
    </source>
</evidence>
<dbReference type="Proteomes" id="UP000792457">
    <property type="component" value="Unassembled WGS sequence"/>
</dbReference>
<sequence>MFICRSLSRAILTNRDVLSTTPLHRLFSNDFWGTPLTHSGSHKSYRPIAVLSFRLNHMISGFKPAPYHLVNVVLHALTTALFVRTCRVLLSTPVSKRTATFLPTKPSLFSRFRSALPSDPSPTRSYFPPSSSSSSSAYSSLTSSSSSSSSSSCSSQCSCCDGAAPTILGCASRLLRKIFSCMRSVPSPPSPTGRFPSRHHNQQTQSPPPQAHKERDKAPPWFPVALAGLLFASHPIHSEAVAGLVGRADLGSALFFLLSFLSYVSHVRFRDTLEALSGDSERHAVDAGKFSKAVNGGPYAKSNGVVVENGVSRGNGCVVVNKSEEDRYADGADGTCPESVAGGCGLRRRKWLWLGASVLFATLSVFTKEQGVTVIPLCAVYDVLLHLRCGNHCGGFHALLHFFTK</sequence>